<protein>
    <submittedName>
        <fullName evidence="2">Uncharacterized protein</fullName>
    </submittedName>
</protein>
<proteinExistence type="predicted"/>
<keyword evidence="3" id="KW-1185">Reference proteome</keyword>
<dbReference type="AlphaFoldDB" id="A0A7J6S7Y2"/>
<gene>
    <name evidence="2" type="ORF">FOZ63_016771</name>
</gene>
<accession>A0A7J6S7Y2</accession>
<comment type="caution">
    <text evidence="2">The sequence shown here is derived from an EMBL/GenBank/DDBJ whole genome shotgun (WGS) entry which is preliminary data.</text>
</comment>
<evidence type="ECO:0000313" key="2">
    <source>
        <dbReference type="EMBL" id="KAF4728967.1"/>
    </source>
</evidence>
<sequence>MSHRRRGANHDAWEEVSSSSSDEEEETVVEEKEERLDTTHKPSEVPRKAKAEHARATSTAVPATSQKKKTRSEKNRPLEVSSRAPVSAGRERKSSSSMS</sequence>
<feature type="compositionally biased region" description="Basic and acidic residues" evidence="1">
    <location>
        <begin position="29"/>
        <end position="55"/>
    </location>
</feature>
<feature type="region of interest" description="Disordered" evidence="1">
    <location>
        <begin position="1"/>
        <end position="99"/>
    </location>
</feature>
<organism evidence="2 3">
    <name type="scientific">Perkinsus olseni</name>
    <name type="common">Perkinsus atlanticus</name>
    <dbReference type="NCBI Taxonomy" id="32597"/>
    <lineage>
        <taxon>Eukaryota</taxon>
        <taxon>Sar</taxon>
        <taxon>Alveolata</taxon>
        <taxon>Perkinsozoa</taxon>
        <taxon>Perkinsea</taxon>
        <taxon>Perkinsida</taxon>
        <taxon>Perkinsidae</taxon>
        <taxon>Perkinsus</taxon>
    </lineage>
</organism>
<evidence type="ECO:0000256" key="1">
    <source>
        <dbReference type="SAM" id="MobiDB-lite"/>
    </source>
</evidence>
<feature type="non-terminal residue" evidence="2">
    <location>
        <position position="99"/>
    </location>
</feature>
<dbReference type="Proteomes" id="UP000553632">
    <property type="component" value="Unassembled WGS sequence"/>
</dbReference>
<dbReference type="EMBL" id="JABANO010020155">
    <property type="protein sequence ID" value="KAF4728967.1"/>
    <property type="molecule type" value="Genomic_DNA"/>
</dbReference>
<reference evidence="2 3" key="1">
    <citation type="submission" date="2020-04" db="EMBL/GenBank/DDBJ databases">
        <title>Perkinsus olseni comparative genomics.</title>
        <authorList>
            <person name="Bogema D.R."/>
        </authorList>
    </citation>
    <scope>NUCLEOTIDE SEQUENCE [LARGE SCALE GENOMIC DNA]</scope>
    <source>
        <strain evidence="2 3">ATCC PRA-207</strain>
    </source>
</reference>
<evidence type="ECO:0000313" key="3">
    <source>
        <dbReference type="Proteomes" id="UP000553632"/>
    </source>
</evidence>
<name>A0A7J6S7Y2_PEROL</name>
<feature type="compositionally biased region" description="Basic and acidic residues" evidence="1">
    <location>
        <begin position="89"/>
        <end position="99"/>
    </location>
</feature>
<feature type="compositionally biased region" description="Polar residues" evidence="1">
    <location>
        <begin position="56"/>
        <end position="65"/>
    </location>
</feature>